<dbReference type="Proteomes" id="UP000275267">
    <property type="component" value="Unassembled WGS sequence"/>
</dbReference>
<feature type="compositionally biased region" description="Pro residues" evidence="1">
    <location>
        <begin position="70"/>
        <end position="79"/>
    </location>
</feature>
<dbReference type="EMBL" id="PQIB02000008">
    <property type="protein sequence ID" value="RLN05489.1"/>
    <property type="molecule type" value="Genomic_DNA"/>
</dbReference>
<sequence>MRGEGEEGEAAAARAWASADPPPLRSDPPLRHGLHRRARASAAPPQLRVLAATVATRVLGAVAARGLARPPWPERPPWPRAGEEGRAGAGPGRRSYGSGEGGGGEARWGGKRRREERAPAVDPERERGGREEP</sequence>
<dbReference type="AlphaFoldDB" id="A0A3L6RLP3"/>
<accession>A0A3L6RLP3</accession>
<reference evidence="3" key="1">
    <citation type="journal article" date="2019" name="Nat. Commun.">
        <title>The genome of broomcorn millet.</title>
        <authorList>
            <person name="Zou C."/>
            <person name="Miki D."/>
            <person name="Li D."/>
            <person name="Tang Q."/>
            <person name="Xiao L."/>
            <person name="Rajput S."/>
            <person name="Deng P."/>
            <person name="Jia W."/>
            <person name="Huang R."/>
            <person name="Zhang M."/>
            <person name="Sun Y."/>
            <person name="Hu J."/>
            <person name="Fu X."/>
            <person name="Schnable P.S."/>
            <person name="Li F."/>
            <person name="Zhang H."/>
            <person name="Feng B."/>
            <person name="Zhu X."/>
            <person name="Liu R."/>
            <person name="Schnable J.C."/>
            <person name="Zhu J.-K."/>
            <person name="Zhang H."/>
        </authorList>
    </citation>
    <scope>NUCLEOTIDE SEQUENCE [LARGE SCALE GENOMIC DNA]</scope>
</reference>
<protein>
    <submittedName>
        <fullName evidence="2">Uncharacterized protein</fullName>
    </submittedName>
</protein>
<feature type="compositionally biased region" description="Gly residues" evidence="1">
    <location>
        <begin position="98"/>
        <end position="107"/>
    </location>
</feature>
<name>A0A3L6RLP3_PANMI</name>
<feature type="region of interest" description="Disordered" evidence="1">
    <location>
        <begin position="63"/>
        <end position="133"/>
    </location>
</feature>
<feature type="compositionally biased region" description="Basic and acidic residues" evidence="1">
    <location>
        <begin position="113"/>
        <end position="133"/>
    </location>
</feature>
<feature type="region of interest" description="Disordered" evidence="1">
    <location>
        <begin position="1"/>
        <end position="47"/>
    </location>
</feature>
<comment type="caution">
    <text evidence="2">The sequence shown here is derived from an EMBL/GenBank/DDBJ whole genome shotgun (WGS) entry which is preliminary data.</text>
</comment>
<gene>
    <name evidence="2" type="ORF">C2845_PM13G04500</name>
</gene>
<proteinExistence type="predicted"/>
<keyword evidence="3" id="KW-1185">Reference proteome</keyword>
<evidence type="ECO:0000313" key="3">
    <source>
        <dbReference type="Proteomes" id="UP000275267"/>
    </source>
</evidence>
<evidence type="ECO:0000313" key="2">
    <source>
        <dbReference type="EMBL" id="RLN05489.1"/>
    </source>
</evidence>
<evidence type="ECO:0000256" key="1">
    <source>
        <dbReference type="SAM" id="MobiDB-lite"/>
    </source>
</evidence>
<feature type="compositionally biased region" description="Low complexity" evidence="1">
    <location>
        <begin position="10"/>
        <end position="19"/>
    </location>
</feature>
<organism evidence="2 3">
    <name type="scientific">Panicum miliaceum</name>
    <name type="common">Proso millet</name>
    <name type="synonym">Broomcorn millet</name>
    <dbReference type="NCBI Taxonomy" id="4540"/>
    <lineage>
        <taxon>Eukaryota</taxon>
        <taxon>Viridiplantae</taxon>
        <taxon>Streptophyta</taxon>
        <taxon>Embryophyta</taxon>
        <taxon>Tracheophyta</taxon>
        <taxon>Spermatophyta</taxon>
        <taxon>Magnoliopsida</taxon>
        <taxon>Liliopsida</taxon>
        <taxon>Poales</taxon>
        <taxon>Poaceae</taxon>
        <taxon>PACMAD clade</taxon>
        <taxon>Panicoideae</taxon>
        <taxon>Panicodae</taxon>
        <taxon>Paniceae</taxon>
        <taxon>Panicinae</taxon>
        <taxon>Panicum</taxon>
        <taxon>Panicum sect. Panicum</taxon>
    </lineage>
</organism>